<dbReference type="Pfam" id="PF00359">
    <property type="entry name" value="PTS_EIIA_2"/>
    <property type="match status" value="1"/>
</dbReference>
<dbReference type="AlphaFoldDB" id="A0A2N5GQ89"/>
<dbReference type="InterPro" id="IPR004715">
    <property type="entry name" value="PTS_IIA_fruc"/>
</dbReference>
<evidence type="ECO:0000256" key="5">
    <source>
        <dbReference type="ARBA" id="ARBA00022679"/>
    </source>
</evidence>
<evidence type="ECO:0000256" key="4">
    <source>
        <dbReference type="ARBA" id="ARBA00022597"/>
    </source>
</evidence>
<keyword evidence="11" id="KW-1185">Reference proteome</keyword>
<keyword evidence="3" id="KW-0597">Phosphoprotein</keyword>
<dbReference type="PANTHER" id="PTHR47738">
    <property type="entry name" value="PTS SYSTEM FRUCTOSE-LIKE EIIA COMPONENT-RELATED"/>
    <property type="match status" value="1"/>
</dbReference>
<dbReference type="GO" id="GO:0008982">
    <property type="term" value="F:protein-N(PI)-phosphohistidine-sugar phosphotransferase activity"/>
    <property type="evidence" value="ECO:0007669"/>
    <property type="project" value="InterPro"/>
</dbReference>
<dbReference type="OrthoDB" id="95460at2"/>
<dbReference type="GO" id="GO:0009401">
    <property type="term" value="P:phosphoenolpyruvate-dependent sugar phosphotransferase system"/>
    <property type="evidence" value="ECO:0007669"/>
    <property type="project" value="UniProtKB-KW"/>
</dbReference>
<evidence type="ECO:0000313" key="8">
    <source>
        <dbReference type="EMBL" id="PLR85048.1"/>
    </source>
</evidence>
<comment type="subcellular location">
    <subcellularLocation>
        <location evidence="1">Cytoplasm</location>
    </subcellularLocation>
</comment>
<proteinExistence type="predicted"/>
<dbReference type="CDD" id="cd00211">
    <property type="entry name" value="PTS_IIA_fru"/>
    <property type="match status" value="1"/>
</dbReference>
<sequence>MKLTDLMNKELIDISLSGITQDDIIDELIDKLDQANALHSKSDFKQAILTREQQGSTGIGFEIAIPHGKSNAVKTPQVTFGIKQNGVNWNSADGKDAKLIFMIAVPEESAGNEHLKILQMLARKLMNEQFRTSLINAKSVDEAYDLLAEIQ</sequence>
<accession>A0A2N5GQ89</accession>
<dbReference type="Gene3D" id="3.40.930.10">
    <property type="entry name" value="Mannitol-specific EII, Chain A"/>
    <property type="match status" value="1"/>
</dbReference>
<dbReference type="EMBL" id="PGVA01000008">
    <property type="protein sequence ID" value="PLR85048.1"/>
    <property type="molecule type" value="Genomic_DNA"/>
</dbReference>
<evidence type="ECO:0000256" key="2">
    <source>
        <dbReference type="ARBA" id="ARBA00022448"/>
    </source>
</evidence>
<keyword evidence="6" id="KW-0598">Phosphotransferase system</keyword>
<keyword evidence="2" id="KW-0813">Transport</keyword>
<evidence type="ECO:0000313" key="10">
    <source>
        <dbReference type="Proteomes" id="UP000234951"/>
    </source>
</evidence>
<dbReference type="GO" id="GO:0005737">
    <property type="term" value="C:cytoplasm"/>
    <property type="evidence" value="ECO:0007669"/>
    <property type="project" value="UniProtKB-SubCell"/>
</dbReference>
<dbReference type="SUPFAM" id="SSF55804">
    <property type="entry name" value="Phoshotransferase/anion transport protein"/>
    <property type="match status" value="1"/>
</dbReference>
<dbReference type="PROSITE" id="PS00372">
    <property type="entry name" value="PTS_EIIA_TYPE_2_HIS"/>
    <property type="match status" value="1"/>
</dbReference>
<dbReference type="GO" id="GO:0016020">
    <property type="term" value="C:membrane"/>
    <property type="evidence" value="ECO:0007669"/>
    <property type="project" value="InterPro"/>
</dbReference>
<dbReference type="PROSITE" id="PS51094">
    <property type="entry name" value="PTS_EIIA_TYPE_2"/>
    <property type="match status" value="1"/>
</dbReference>
<dbReference type="PANTHER" id="PTHR47738:SF2">
    <property type="entry name" value="PTS SYSTEM FRUCTOSE-LIKE EIIA COMPONENT"/>
    <property type="match status" value="1"/>
</dbReference>
<reference evidence="9 11" key="2">
    <citation type="submission" date="2017-12" db="EMBL/GenBank/DDBJ databases">
        <title>Comparative Functional Genomics of Dry Heat Resistant strains isolated from the Viking Spacecraft.</title>
        <authorList>
            <person name="Seuylemezian A."/>
            <person name="Cooper K."/>
            <person name="Vaishampayan P."/>
        </authorList>
    </citation>
    <scope>NUCLEOTIDE SEQUENCE [LARGE SCALE GENOMIC DNA]</scope>
    <source>
        <strain evidence="9 11">ATCC 29669</strain>
    </source>
</reference>
<dbReference type="FunFam" id="3.40.930.10:FF:000009">
    <property type="entry name" value="PTS system, fructose specific IIABC component"/>
    <property type="match status" value="1"/>
</dbReference>
<dbReference type="InterPro" id="IPR002178">
    <property type="entry name" value="PTS_EIIA_type-2_dom"/>
</dbReference>
<dbReference type="EMBL" id="PGVD01000001">
    <property type="protein sequence ID" value="PLS00954.1"/>
    <property type="molecule type" value="Genomic_DNA"/>
</dbReference>
<organism evidence="8 10">
    <name type="scientific">Bacillus canaveralius</name>
    <dbReference type="NCBI Taxonomy" id="1403243"/>
    <lineage>
        <taxon>Bacteria</taxon>
        <taxon>Bacillati</taxon>
        <taxon>Bacillota</taxon>
        <taxon>Bacilli</taxon>
        <taxon>Bacillales</taxon>
        <taxon>Bacillaceae</taxon>
        <taxon>Bacillus</taxon>
    </lineage>
</organism>
<dbReference type="NCBIfam" id="TIGR00848">
    <property type="entry name" value="fruA"/>
    <property type="match status" value="1"/>
</dbReference>
<evidence type="ECO:0000256" key="1">
    <source>
        <dbReference type="ARBA" id="ARBA00004496"/>
    </source>
</evidence>
<feature type="domain" description="PTS EIIA type-2" evidence="7">
    <location>
        <begin position="5"/>
        <end position="150"/>
    </location>
</feature>
<keyword evidence="4" id="KW-0762">Sugar transport</keyword>
<evidence type="ECO:0000313" key="9">
    <source>
        <dbReference type="EMBL" id="PLS00954.1"/>
    </source>
</evidence>
<dbReference type="Proteomes" id="UP000235114">
    <property type="component" value="Unassembled WGS sequence"/>
</dbReference>
<dbReference type="Proteomes" id="UP000234951">
    <property type="component" value="Unassembled WGS sequence"/>
</dbReference>
<gene>
    <name evidence="8" type="ORF">CU635_04515</name>
    <name evidence="9" type="ORF">CVD25_00470</name>
</gene>
<evidence type="ECO:0000256" key="6">
    <source>
        <dbReference type="ARBA" id="ARBA00022683"/>
    </source>
</evidence>
<keyword evidence="5" id="KW-0808">Transferase</keyword>
<evidence type="ECO:0000259" key="7">
    <source>
        <dbReference type="PROSITE" id="PS51094"/>
    </source>
</evidence>
<comment type="caution">
    <text evidence="8">The sequence shown here is derived from an EMBL/GenBank/DDBJ whole genome shotgun (WGS) entry which is preliminary data.</text>
</comment>
<evidence type="ECO:0000313" key="11">
    <source>
        <dbReference type="Proteomes" id="UP000235114"/>
    </source>
</evidence>
<evidence type="ECO:0000256" key="3">
    <source>
        <dbReference type="ARBA" id="ARBA00022553"/>
    </source>
</evidence>
<dbReference type="InterPro" id="IPR016152">
    <property type="entry name" value="PTrfase/Anion_transptr"/>
</dbReference>
<dbReference type="InterPro" id="IPR051541">
    <property type="entry name" value="PTS_SugarTrans_NitroReg"/>
</dbReference>
<name>A0A2N5GQ89_9BACI</name>
<protein>
    <recommendedName>
        <fullName evidence="7">PTS EIIA type-2 domain-containing protein</fullName>
    </recommendedName>
</protein>
<reference evidence="8 10" key="1">
    <citation type="submission" date="2017-11" db="EMBL/GenBank/DDBJ databases">
        <title>Comparitive Functional Genomics of Dry Heat Resistant strains isolated from the Viking Spacecraft.</title>
        <authorList>
            <person name="Seuylemezian A."/>
            <person name="Cooper K."/>
            <person name="Vaishampayan P."/>
        </authorList>
    </citation>
    <scope>NUCLEOTIDE SEQUENCE [LARGE SCALE GENOMIC DNA]</scope>
    <source>
        <strain evidence="8 10">M4.6</strain>
    </source>
</reference>